<evidence type="ECO:0000256" key="3">
    <source>
        <dbReference type="ARBA" id="ARBA00022692"/>
    </source>
</evidence>
<keyword evidence="8" id="KW-1185">Reference proteome</keyword>
<comment type="similarity">
    <text evidence="2">Belongs to the FUN14 family.</text>
</comment>
<evidence type="ECO:0000313" key="8">
    <source>
        <dbReference type="Proteomes" id="UP000018144"/>
    </source>
</evidence>
<accession>U4L4B4</accession>
<evidence type="ECO:0000256" key="6">
    <source>
        <dbReference type="SAM" id="SignalP"/>
    </source>
</evidence>
<dbReference type="eggNOG" id="ENOG502SEUQ">
    <property type="taxonomic scope" value="Eukaryota"/>
</dbReference>
<reference evidence="7 8" key="1">
    <citation type="journal article" date="2013" name="PLoS Genet.">
        <title>The genome and development-dependent transcriptomes of Pyronema confluens: a window into fungal evolution.</title>
        <authorList>
            <person name="Traeger S."/>
            <person name="Altegoer F."/>
            <person name="Freitag M."/>
            <person name="Gabaldon T."/>
            <person name="Kempken F."/>
            <person name="Kumar A."/>
            <person name="Marcet-Houben M."/>
            <person name="Poggeler S."/>
            <person name="Stajich J.E."/>
            <person name="Nowrousian M."/>
        </authorList>
    </citation>
    <scope>NUCLEOTIDE SEQUENCE [LARGE SCALE GENOMIC DNA]</scope>
    <source>
        <strain evidence="8">CBS 100304</strain>
        <tissue evidence="7">Vegetative mycelium</tissue>
    </source>
</reference>
<evidence type="ECO:0000256" key="2">
    <source>
        <dbReference type="ARBA" id="ARBA00009160"/>
    </source>
</evidence>
<evidence type="ECO:0000256" key="4">
    <source>
        <dbReference type="ARBA" id="ARBA00022989"/>
    </source>
</evidence>
<evidence type="ECO:0000313" key="7">
    <source>
        <dbReference type="EMBL" id="CCX11744.1"/>
    </source>
</evidence>
<keyword evidence="6" id="KW-0732">Signal</keyword>
<dbReference type="GO" id="GO:0016020">
    <property type="term" value="C:membrane"/>
    <property type="evidence" value="ECO:0007669"/>
    <property type="project" value="UniProtKB-SubCell"/>
</dbReference>
<organism evidence="7 8">
    <name type="scientific">Pyronema omphalodes (strain CBS 100304)</name>
    <name type="common">Pyronema confluens</name>
    <dbReference type="NCBI Taxonomy" id="1076935"/>
    <lineage>
        <taxon>Eukaryota</taxon>
        <taxon>Fungi</taxon>
        <taxon>Dikarya</taxon>
        <taxon>Ascomycota</taxon>
        <taxon>Pezizomycotina</taxon>
        <taxon>Pezizomycetes</taxon>
        <taxon>Pezizales</taxon>
        <taxon>Pyronemataceae</taxon>
        <taxon>Pyronema</taxon>
    </lineage>
</organism>
<evidence type="ECO:0000256" key="1">
    <source>
        <dbReference type="ARBA" id="ARBA00004370"/>
    </source>
</evidence>
<sequence>MSAFRLGLFSTSALAGAGLAYSLHNRPLTTPLTSYLPSLVQTYRCESGFASPSGLPAWGMRSEKKMAPQPRDFSGYDPRLYRQVSTGSFVGLAVGLCVSRFGKTLCLLLGAVMLVIEALARQGIDILPAGRIKRWAEEVDVRGLIMRNTAFKYGNIPFLSISPSLLFIPESRPCAEMEDDWVASFGASFVLAALYG</sequence>
<name>U4L4B4_PYROM</name>
<feature type="signal peptide" evidence="6">
    <location>
        <begin position="1"/>
        <end position="20"/>
    </location>
</feature>
<proteinExistence type="inferred from homology"/>
<dbReference type="AlphaFoldDB" id="U4L4B4"/>
<evidence type="ECO:0000256" key="5">
    <source>
        <dbReference type="ARBA" id="ARBA00023136"/>
    </source>
</evidence>
<dbReference type="InterPro" id="IPR007014">
    <property type="entry name" value="FUN14"/>
</dbReference>
<comment type="subcellular location">
    <subcellularLocation>
        <location evidence="1">Membrane</location>
    </subcellularLocation>
</comment>
<gene>
    <name evidence="7" type="ORF">PCON_11338</name>
</gene>
<keyword evidence="4" id="KW-1133">Transmembrane helix</keyword>
<protein>
    <submittedName>
        <fullName evidence="7">Uncharacterized protein</fullName>
    </submittedName>
</protein>
<dbReference type="EMBL" id="HF935642">
    <property type="protein sequence ID" value="CCX11744.1"/>
    <property type="molecule type" value="Genomic_DNA"/>
</dbReference>
<dbReference type="OrthoDB" id="3990500at2759"/>
<dbReference type="Proteomes" id="UP000018144">
    <property type="component" value="Unassembled WGS sequence"/>
</dbReference>
<dbReference type="STRING" id="1076935.U4L4B4"/>
<dbReference type="Pfam" id="PF04930">
    <property type="entry name" value="FUN14"/>
    <property type="match status" value="1"/>
</dbReference>
<keyword evidence="5" id="KW-0472">Membrane</keyword>
<feature type="chain" id="PRO_5004651109" evidence="6">
    <location>
        <begin position="21"/>
        <end position="196"/>
    </location>
</feature>
<keyword evidence="3" id="KW-0812">Transmembrane</keyword>